<sequence length="449" mass="49175">MSDSLHSAQPLRTPATIPNTGTSDTMEAHDHALYRKVAWRLLPFLMACYVAAFLDRVNVGFAKLQMLDQLKFSDTVYGLGAGIFFIGYFLFEVPSNVLMHRIGAKKTLARIMILWACISACMALTKTPTQFYILRFLLGAAEAGFYPGIILYLTYWFPSHRRGAVIAVFMTAVPMAGILGGPLSGWIMESMHNHYGFAGWQWMFLLEAIPSIVLGLAVVWYLDDRIADAQWLSAAEKNRLAQNVAAEKAAKVEHVSLLKLFRDRRVIHMALICYCTVSSLSGLAFWIPSVIRSTGVVSLLDVGLLTAIPNAFAVVSMILVCRHSDRTRERRWHMVVPFLVGGTGLALSTLFSHNPMLAVAMLSVAAAGCMVCSPLFWSLPTAFLEGRSAAAGIAAINSFAGLAAFASPYAIGWIKDLTGSTDWGMYFLASFTVIGAMLVLRVPATLVNR</sequence>
<organism evidence="11 12">
    <name type="scientific">Cupriavidus oxalaticus</name>
    <dbReference type="NCBI Taxonomy" id="96344"/>
    <lineage>
        <taxon>Bacteria</taxon>
        <taxon>Pseudomonadati</taxon>
        <taxon>Pseudomonadota</taxon>
        <taxon>Betaproteobacteria</taxon>
        <taxon>Burkholderiales</taxon>
        <taxon>Burkholderiaceae</taxon>
        <taxon>Cupriavidus</taxon>
    </lineage>
</organism>
<evidence type="ECO:0000256" key="5">
    <source>
        <dbReference type="ARBA" id="ARBA00023136"/>
    </source>
</evidence>
<reference evidence="11 12" key="1">
    <citation type="submission" date="2019-03" db="EMBL/GenBank/DDBJ databases">
        <title>Efficiently degradation of phenoxyalkanoic acid herbicides by Cupriavidus oxalaticus strain X32.</title>
        <authorList>
            <person name="Sheng X."/>
        </authorList>
    </citation>
    <scope>NUCLEOTIDE SEQUENCE [LARGE SCALE GENOMIC DNA]</scope>
    <source>
        <strain evidence="11 12">X32</strain>
        <plasmid evidence="11 12">unnamed1</plasmid>
    </source>
</reference>
<dbReference type="KEGG" id="cox:E0W60_29010"/>
<dbReference type="FunFam" id="1.20.1250.20:FF:000126">
    <property type="entry name" value="MFS transporter permease"/>
    <property type="match status" value="1"/>
</dbReference>
<dbReference type="InterPro" id="IPR011701">
    <property type="entry name" value="MFS"/>
</dbReference>
<accession>A0A4V1BZF8</accession>
<dbReference type="PROSITE" id="PS50850">
    <property type="entry name" value="MFS"/>
    <property type="match status" value="1"/>
</dbReference>
<gene>
    <name evidence="11" type="ORF">E0W60_29010</name>
</gene>
<dbReference type="SUPFAM" id="SSF103473">
    <property type="entry name" value="MFS general substrate transporter"/>
    <property type="match status" value="1"/>
</dbReference>
<feature type="transmembrane region" description="Helical" evidence="9">
    <location>
        <begin position="266"/>
        <end position="287"/>
    </location>
</feature>
<evidence type="ECO:0000256" key="4">
    <source>
        <dbReference type="ARBA" id="ARBA00022989"/>
    </source>
</evidence>
<dbReference type="CDD" id="cd17319">
    <property type="entry name" value="MFS_ExuT_GudP_like"/>
    <property type="match status" value="1"/>
</dbReference>
<evidence type="ECO:0000313" key="12">
    <source>
        <dbReference type="Proteomes" id="UP000295294"/>
    </source>
</evidence>
<evidence type="ECO:0000256" key="3">
    <source>
        <dbReference type="ARBA" id="ARBA00022692"/>
    </source>
</evidence>
<feature type="transmembrane region" description="Helical" evidence="9">
    <location>
        <begin position="131"/>
        <end position="153"/>
    </location>
</feature>
<evidence type="ECO:0000256" key="1">
    <source>
        <dbReference type="ARBA" id="ARBA00004141"/>
    </source>
</evidence>
<feature type="region of interest" description="Disordered" evidence="8">
    <location>
        <begin position="1"/>
        <end position="23"/>
    </location>
</feature>
<feature type="transmembrane region" description="Helical" evidence="9">
    <location>
        <begin position="332"/>
        <end position="351"/>
    </location>
</feature>
<dbReference type="EMBL" id="CP038636">
    <property type="protein sequence ID" value="QBY55172.1"/>
    <property type="molecule type" value="Genomic_DNA"/>
</dbReference>
<dbReference type="FunFam" id="1.20.1250.20:FF:000018">
    <property type="entry name" value="MFS transporter permease"/>
    <property type="match status" value="1"/>
</dbReference>
<name>A0A4V1BZF8_9BURK</name>
<keyword evidence="3 9" id="KW-0812">Transmembrane</keyword>
<dbReference type="InterPro" id="IPR020846">
    <property type="entry name" value="MFS_dom"/>
</dbReference>
<evidence type="ECO:0000256" key="2">
    <source>
        <dbReference type="ARBA" id="ARBA00022448"/>
    </source>
</evidence>
<keyword evidence="5 9" id="KW-0472">Membrane</keyword>
<dbReference type="Proteomes" id="UP000295294">
    <property type="component" value="Plasmid unnamed1"/>
</dbReference>
<dbReference type="Pfam" id="PF07690">
    <property type="entry name" value="MFS_1"/>
    <property type="match status" value="1"/>
</dbReference>
<dbReference type="OrthoDB" id="5441967at2"/>
<evidence type="ECO:0000256" key="6">
    <source>
        <dbReference type="ARBA" id="ARBA00058119"/>
    </source>
</evidence>
<evidence type="ECO:0000313" key="11">
    <source>
        <dbReference type="EMBL" id="QBY55172.1"/>
    </source>
</evidence>
<feature type="transmembrane region" description="Helical" evidence="9">
    <location>
        <begin position="37"/>
        <end position="55"/>
    </location>
</feature>
<feature type="transmembrane region" description="Helical" evidence="9">
    <location>
        <begin position="299"/>
        <end position="320"/>
    </location>
</feature>
<evidence type="ECO:0000256" key="8">
    <source>
        <dbReference type="SAM" id="MobiDB-lite"/>
    </source>
</evidence>
<feature type="transmembrane region" description="Helical" evidence="9">
    <location>
        <begin position="357"/>
        <end position="377"/>
    </location>
</feature>
<keyword evidence="11" id="KW-0614">Plasmid</keyword>
<comment type="subcellular location">
    <subcellularLocation>
        <location evidence="1">Membrane</location>
        <topology evidence="1">Multi-pass membrane protein</topology>
    </subcellularLocation>
</comment>
<dbReference type="GO" id="GO:0016020">
    <property type="term" value="C:membrane"/>
    <property type="evidence" value="ECO:0007669"/>
    <property type="project" value="UniProtKB-SubCell"/>
</dbReference>
<protein>
    <recommendedName>
        <fullName evidence="7">Putative tartrate transporter</fullName>
    </recommendedName>
</protein>
<feature type="transmembrane region" description="Helical" evidence="9">
    <location>
        <begin position="107"/>
        <end position="125"/>
    </location>
</feature>
<dbReference type="Gene3D" id="1.20.1250.20">
    <property type="entry name" value="MFS general substrate transporter like domains"/>
    <property type="match status" value="2"/>
</dbReference>
<feature type="transmembrane region" description="Helical" evidence="9">
    <location>
        <begin position="389"/>
        <end position="411"/>
    </location>
</feature>
<evidence type="ECO:0000256" key="9">
    <source>
        <dbReference type="SAM" id="Phobius"/>
    </source>
</evidence>
<feature type="domain" description="Major facilitator superfamily (MFS) profile" evidence="10">
    <location>
        <begin position="41"/>
        <end position="449"/>
    </location>
</feature>
<geneLocation type="plasmid" evidence="11">
    <name>unnamed1</name>
</geneLocation>
<feature type="transmembrane region" description="Helical" evidence="9">
    <location>
        <begin position="165"/>
        <end position="188"/>
    </location>
</feature>
<dbReference type="InterPro" id="IPR036259">
    <property type="entry name" value="MFS_trans_sf"/>
</dbReference>
<dbReference type="STRING" id="1349762.GCA_001592245_05814"/>
<dbReference type="GO" id="GO:0022857">
    <property type="term" value="F:transmembrane transporter activity"/>
    <property type="evidence" value="ECO:0007669"/>
    <property type="project" value="InterPro"/>
</dbReference>
<keyword evidence="2" id="KW-0813">Transport</keyword>
<keyword evidence="4 9" id="KW-1133">Transmembrane helix</keyword>
<proteinExistence type="predicted"/>
<dbReference type="AlphaFoldDB" id="A0A4V1BZF8"/>
<dbReference type="PANTHER" id="PTHR43791">
    <property type="entry name" value="PERMEASE-RELATED"/>
    <property type="match status" value="1"/>
</dbReference>
<evidence type="ECO:0000256" key="7">
    <source>
        <dbReference type="ARBA" id="ARBA00074139"/>
    </source>
</evidence>
<comment type="function">
    <text evidence="6">Component of the tartrate utilization system and may allow entry of tartrate and tartrate dehydrogenase.</text>
</comment>
<feature type="transmembrane region" description="Helical" evidence="9">
    <location>
        <begin position="75"/>
        <end position="95"/>
    </location>
</feature>
<evidence type="ECO:0000259" key="10">
    <source>
        <dbReference type="PROSITE" id="PS50850"/>
    </source>
</evidence>
<feature type="transmembrane region" description="Helical" evidence="9">
    <location>
        <begin position="200"/>
        <end position="222"/>
    </location>
</feature>
<dbReference type="PANTHER" id="PTHR43791:SF36">
    <property type="entry name" value="TRANSPORTER, PUTATIVE (AFU_ORTHOLOGUE AFUA_6G08340)-RELATED"/>
    <property type="match status" value="1"/>
</dbReference>
<feature type="transmembrane region" description="Helical" evidence="9">
    <location>
        <begin position="423"/>
        <end position="444"/>
    </location>
</feature>